<dbReference type="GO" id="GO:0098839">
    <property type="term" value="C:postsynaptic density membrane"/>
    <property type="evidence" value="ECO:0007669"/>
    <property type="project" value="TreeGrafter"/>
</dbReference>
<dbReference type="InterPro" id="IPR050614">
    <property type="entry name" value="Synaptic_Scaffolding_LAP-MAGUK"/>
</dbReference>
<dbReference type="Ensembl" id="ENSTMTT00000013907.1">
    <property type="protein sequence ID" value="ENSTMTP00000013444.1"/>
    <property type="gene ID" value="ENSTMTG00000009696.1"/>
</dbReference>
<proteinExistence type="predicted"/>
<dbReference type="PROSITE" id="PS50106">
    <property type="entry name" value="PDZ"/>
    <property type="match status" value="2"/>
</dbReference>
<dbReference type="AlphaFoldDB" id="A0A674J1N1"/>
<feature type="domain" description="PDZ" evidence="1">
    <location>
        <begin position="136"/>
        <end position="223"/>
    </location>
</feature>
<dbReference type="GO" id="GO:0097113">
    <property type="term" value="P:AMPA glutamate receptor clustering"/>
    <property type="evidence" value="ECO:0007669"/>
    <property type="project" value="TreeGrafter"/>
</dbReference>
<dbReference type="GO" id="GO:0035255">
    <property type="term" value="F:ionotropic glutamate receptor binding"/>
    <property type="evidence" value="ECO:0007669"/>
    <property type="project" value="TreeGrafter"/>
</dbReference>
<protein>
    <recommendedName>
        <fullName evidence="1">PDZ domain-containing protein</fullName>
    </recommendedName>
</protein>
<dbReference type="SMART" id="SM00228">
    <property type="entry name" value="PDZ"/>
    <property type="match status" value="1"/>
</dbReference>
<dbReference type="InterPro" id="IPR036034">
    <property type="entry name" value="PDZ_sf"/>
</dbReference>
<sequence length="273" mass="29811">MLTIISCTISHCPVGHCTLIAQLLIAEAHNCSLHNCLPLCYFLHTHSPIAHGIPAEALLARLLVSPPLRHHSSHACSSHMSHACTWHPVNDSILFVNDVDVREVTHSTAVEALKEAGSIVRLYVMRRKALAEKVMEVKLIKGPKGLGFSIAGGVGNQHIPGDNSIYVTKIIEGGAAHKDGRLQIGDKILAVNNVSLEDVMHEDAVAALKNTYDVVYLKVAKPTNMYLNDSYAPPDITTCENCRLHTAKHCNIQAQRLPIATHCNIQVMYSHPP</sequence>
<reference evidence="2" key="1">
    <citation type="submission" date="2025-08" db="UniProtKB">
        <authorList>
            <consortium name="Ensembl"/>
        </authorList>
    </citation>
    <scope>IDENTIFICATION</scope>
</reference>
<organism evidence="2 3">
    <name type="scientific">Terrapene triunguis</name>
    <name type="common">Three-toed box turtle</name>
    <dbReference type="NCBI Taxonomy" id="2587831"/>
    <lineage>
        <taxon>Eukaryota</taxon>
        <taxon>Metazoa</taxon>
        <taxon>Chordata</taxon>
        <taxon>Craniata</taxon>
        <taxon>Vertebrata</taxon>
        <taxon>Euteleostomi</taxon>
        <taxon>Archelosauria</taxon>
        <taxon>Testudinata</taxon>
        <taxon>Testudines</taxon>
        <taxon>Cryptodira</taxon>
        <taxon>Durocryptodira</taxon>
        <taxon>Testudinoidea</taxon>
        <taxon>Emydidae</taxon>
        <taxon>Terrapene</taxon>
    </lineage>
</organism>
<dbReference type="GO" id="GO:0007268">
    <property type="term" value="P:chemical synaptic transmission"/>
    <property type="evidence" value="ECO:0007669"/>
    <property type="project" value="TreeGrafter"/>
</dbReference>
<dbReference type="SUPFAM" id="SSF50156">
    <property type="entry name" value="PDZ domain-like"/>
    <property type="match status" value="2"/>
</dbReference>
<evidence type="ECO:0000313" key="3">
    <source>
        <dbReference type="Proteomes" id="UP000472274"/>
    </source>
</evidence>
<dbReference type="GO" id="GO:0098609">
    <property type="term" value="P:cell-cell adhesion"/>
    <property type="evidence" value="ECO:0007669"/>
    <property type="project" value="TreeGrafter"/>
</dbReference>
<feature type="domain" description="PDZ" evidence="1">
    <location>
        <begin position="89"/>
        <end position="128"/>
    </location>
</feature>
<dbReference type="InterPro" id="IPR001478">
    <property type="entry name" value="PDZ"/>
</dbReference>
<dbReference type="GO" id="GO:0031594">
    <property type="term" value="C:neuromuscular junction"/>
    <property type="evidence" value="ECO:0007669"/>
    <property type="project" value="TreeGrafter"/>
</dbReference>
<name>A0A674J1N1_9SAUR</name>
<dbReference type="FunFam" id="2.30.42.10:FF:000091">
    <property type="entry name" value="disks large homolog 1 isoform X8"/>
    <property type="match status" value="1"/>
</dbReference>
<dbReference type="GO" id="GO:0098970">
    <property type="term" value="P:postsynaptic neurotransmitter receptor diffusion trapping"/>
    <property type="evidence" value="ECO:0007669"/>
    <property type="project" value="TreeGrafter"/>
</dbReference>
<dbReference type="PANTHER" id="PTHR23119:SF33">
    <property type="entry name" value="DISKS LARGE HOMOLOG 4"/>
    <property type="match status" value="1"/>
</dbReference>
<evidence type="ECO:0000313" key="2">
    <source>
        <dbReference type="Ensembl" id="ENSTMTP00000013444.1"/>
    </source>
</evidence>
<dbReference type="GO" id="GO:0043005">
    <property type="term" value="C:neuron projection"/>
    <property type="evidence" value="ECO:0007669"/>
    <property type="project" value="TreeGrafter"/>
</dbReference>
<dbReference type="CDD" id="cd06724">
    <property type="entry name" value="PDZ2_Dlg1-2-4-like"/>
    <property type="match status" value="1"/>
</dbReference>
<dbReference type="GO" id="GO:0045197">
    <property type="term" value="P:establishment or maintenance of epithelial cell apical/basal polarity"/>
    <property type="evidence" value="ECO:0007669"/>
    <property type="project" value="TreeGrafter"/>
</dbReference>
<keyword evidence="3" id="KW-1185">Reference proteome</keyword>
<dbReference type="GO" id="GO:0016323">
    <property type="term" value="C:basolateral plasma membrane"/>
    <property type="evidence" value="ECO:0007669"/>
    <property type="project" value="TreeGrafter"/>
</dbReference>
<accession>A0A674J1N1</accession>
<dbReference type="GeneTree" id="ENSGT00940000157956"/>
<dbReference type="Gene3D" id="6.20.370.60">
    <property type="match status" value="1"/>
</dbReference>
<dbReference type="GO" id="GO:0019901">
    <property type="term" value="F:protein kinase binding"/>
    <property type="evidence" value="ECO:0007669"/>
    <property type="project" value="TreeGrafter"/>
</dbReference>
<dbReference type="InParanoid" id="A0A674J1N1"/>
<evidence type="ECO:0000259" key="1">
    <source>
        <dbReference type="PROSITE" id="PS50106"/>
    </source>
</evidence>
<dbReference type="Proteomes" id="UP000472274">
    <property type="component" value="Unplaced"/>
</dbReference>
<dbReference type="Pfam" id="PF00595">
    <property type="entry name" value="PDZ"/>
    <property type="match status" value="2"/>
</dbReference>
<reference evidence="2" key="2">
    <citation type="submission" date="2025-09" db="UniProtKB">
        <authorList>
            <consortium name="Ensembl"/>
        </authorList>
    </citation>
    <scope>IDENTIFICATION</scope>
</reference>
<dbReference type="PANTHER" id="PTHR23119">
    <property type="entry name" value="DISCS LARGE"/>
    <property type="match status" value="1"/>
</dbReference>
<dbReference type="Gene3D" id="2.30.42.10">
    <property type="match status" value="1"/>
</dbReference>